<feature type="signal peptide" evidence="4">
    <location>
        <begin position="1"/>
        <end position="27"/>
    </location>
</feature>
<dbReference type="InterPro" id="IPR036249">
    <property type="entry name" value="Thioredoxin-like_sf"/>
</dbReference>
<dbReference type="Gene3D" id="3.40.30.10">
    <property type="entry name" value="Glutaredoxin"/>
    <property type="match status" value="1"/>
</dbReference>
<evidence type="ECO:0008006" key="6">
    <source>
        <dbReference type="Google" id="ProtNLM"/>
    </source>
</evidence>
<reference evidence="5" key="1">
    <citation type="submission" date="2021-01" db="EMBL/GenBank/DDBJ databases">
        <authorList>
            <person name="Corre E."/>
            <person name="Pelletier E."/>
            <person name="Niang G."/>
            <person name="Scheremetjew M."/>
            <person name="Finn R."/>
            <person name="Kale V."/>
            <person name="Holt S."/>
            <person name="Cochrane G."/>
            <person name="Meng A."/>
            <person name="Brown T."/>
            <person name="Cohen L."/>
        </authorList>
    </citation>
    <scope>NUCLEOTIDE SEQUENCE</scope>
    <source>
        <strain evidence="5">CCMP3107</strain>
    </source>
</reference>
<dbReference type="GO" id="GO:0006979">
    <property type="term" value="P:response to oxidative stress"/>
    <property type="evidence" value="ECO:0007669"/>
    <property type="project" value="InterPro"/>
</dbReference>
<organism evidence="5">
    <name type="scientific">Heterosigma akashiwo</name>
    <name type="common">Chromophytic alga</name>
    <name type="synonym">Heterosigma carterae</name>
    <dbReference type="NCBI Taxonomy" id="2829"/>
    <lineage>
        <taxon>Eukaryota</taxon>
        <taxon>Sar</taxon>
        <taxon>Stramenopiles</taxon>
        <taxon>Ochrophyta</taxon>
        <taxon>Raphidophyceae</taxon>
        <taxon>Chattonellales</taxon>
        <taxon>Chattonellaceae</taxon>
        <taxon>Heterosigma</taxon>
    </lineage>
</organism>
<dbReference type="SUPFAM" id="SSF52833">
    <property type="entry name" value="Thioredoxin-like"/>
    <property type="match status" value="1"/>
</dbReference>
<evidence type="ECO:0000256" key="3">
    <source>
        <dbReference type="ARBA" id="ARBA00023002"/>
    </source>
</evidence>
<accession>A0A7S3XXI6</accession>
<comment type="similarity">
    <text evidence="1">Belongs to the glutathione peroxidase family.</text>
</comment>
<evidence type="ECO:0000313" key="5">
    <source>
        <dbReference type="EMBL" id="CAE0635063.1"/>
    </source>
</evidence>
<dbReference type="PANTHER" id="PTHR11592">
    <property type="entry name" value="GLUTATHIONE PEROXIDASE"/>
    <property type="match status" value="1"/>
</dbReference>
<dbReference type="EMBL" id="HBIU01029924">
    <property type="protein sequence ID" value="CAE0635063.1"/>
    <property type="molecule type" value="Transcribed_RNA"/>
</dbReference>
<name>A0A7S3XXI6_HETAK</name>
<dbReference type="GO" id="GO:0004601">
    <property type="term" value="F:peroxidase activity"/>
    <property type="evidence" value="ECO:0007669"/>
    <property type="project" value="UniProtKB-KW"/>
</dbReference>
<keyword evidence="2" id="KW-0575">Peroxidase</keyword>
<evidence type="ECO:0000256" key="4">
    <source>
        <dbReference type="SAM" id="SignalP"/>
    </source>
</evidence>
<dbReference type="Pfam" id="PF00255">
    <property type="entry name" value="GSHPx"/>
    <property type="match status" value="1"/>
</dbReference>
<protein>
    <recommendedName>
        <fullName evidence="6">Glutathione peroxidase</fullName>
    </recommendedName>
</protein>
<evidence type="ECO:0000256" key="1">
    <source>
        <dbReference type="ARBA" id="ARBA00006926"/>
    </source>
</evidence>
<keyword evidence="4" id="KW-0732">Signal</keyword>
<dbReference type="AlphaFoldDB" id="A0A7S3XXI6"/>
<evidence type="ECO:0000256" key="2">
    <source>
        <dbReference type="ARBA" id="ARBA00022559"/>
    </source>
</evidence>
<dbReference type="PROSITE" id="PS51257">
    <property type="entry name" value="PROKAR_LIPOPROTEIN"/>
    <property type="match status" value="1"/>
</dbReference>
<proteinExistence type="inferred from homology"/>
<dbReference type="PANTHER" id="PTHR11592:SF78">
    <property type="entry name" value="GLUTATHIONE PEROXIDASE"/>
    <property type="match status" value="1"/>
</dbReference>
<dbReference type="PROSITE" id="PS51355">
    <property type="entry name" value="GLUTATHIONE_PEROXID_3"/>
    <property type="match status" value="1"/>
</dbReference>
<feature type="chain" id="PRO_5031109016" description="Glutathione peroxidase" evidence="4">
    <location>
        <begin position="28"/>
        <end position="321"/>
    </location>
</feature>
<sequence length="321" mass="35517">MKAATMKNTAAALQLFILACVVLTVAGFSSFNFESRKVAHEVQLKALSATQRYAGEIEDGKITRKEALQELAVVAAGVTLVPGRSLADGGSEETSEAVADAVEPAIAGKTAKDFEVPYNGKQVPLSKFLGQATLVVNIKIDDPVSLQQMPGLVALTQTLGRKGLRIWCFPTDQGYFEPDENDVIRIKNYQIYGYGQYPISMLFDKIDVVGNTIHPFYKFLCSSLKNPYGIRRVTLNYEKFLLDGEGRVVRRYPRKYPATEMEKDLKPLLAGEPLPEESPAFKKAWVEAKREAATSQYAFKKGLNYYDNGPNSVDSRTTSYS</sequence>
<keyword evidence="3" id="KW-0560">Oxidoreductase</keyword>
<dbReference type="InterPro" id="IPR000889">
    <property type="entry name" value="Glutathione_peroxidase"/>
</dbReference>
<gene>
    <name evidence="5" type="ORF">HAKA00212_LOCUS13803</name>
</gene>